<feature type="transmembrane region" description="Helical" evidence="6">
    <location>
        <begin position="179"/>
        <end position="196"/>
    </location>
</feature>
<dbReference type="Proteomes" id="UP000284763">
    <property type="component" value="Unassembled WGS sequence"/>
</dbReference>
<feature type="transmembrane region" description="Helical" evidence="6">
    <location>
        <begin position="202"/>
        <end position="220"/>
    </location>
</feature>
<dbReference type="EMBL" id="QZAB01000011">
    <property type="protein sequence ID" value="RQD92927.1"/>
    <property type="molecule type" value="Genomic_DNA"/>
</dbReference>
<dbReference type="PANTHER" id="PTHR30477:SF0">
    <property type="entry name" value="METAL TRANSPORT SYSTEM MEMBRANE PROTEIN TM_0125-RELATED"/>
    <property type="match status" value="1"/>
</dbReference>
<evidence type="ECO:0000256" key="5">
    <source>
        <dbReference type="ARBA" id="ARBA00023136"/>
    </source>
</evidence>
<keyword evidence="3 6" id="KW-0812">Transmembrane</keyword>
<feature type="transmembrane region" description="Helical" evidence="6">
    <location>
        <begin position="62"/>
        <end position="87"/>
    </location>
</feature>
<feature type="transmembrane region" description="Helical" evidence="6">
    <location>
        <begin position="21"/>
        <end position="42"/>
    </location>
</feature>
<dbReference type="SUPFAM" id="SSF81345">
    <property type="entry name" value="ABC transporter involved in vitamin B12 uptake, BtuC"/>
    <property type="match status" value="1"/>
</dbReference>
<dbReference type="Gene3D" id="1.10.3470.10">
    <property type="entry name" value="ABC transporter involved in vitamin B12 uptake, BtuC"/>
    <property type="match status" value="1"/>
</dbReference>
<keyword evidence="5 6" id="KW-0472">Membrane</keyword>
<dbReference type="InterPro" id="IPR037294">
    <property type="entry name" value="ABC_BtuC-like"/>
</dbReference>
<comment type="subcellular location">
    <subcellularLocation>
        <location evidence="1">Membrane</location>
        <topology evidence="1">Multi-pass membrane protein</topology>
    </subcellularLocation>
</comment>
<dbReference type="Pfam" id="PF00950">
    <property type="entry name" value="ABC-3"/>
    <property type="match status" value="1"/>
</dbReference>
<organism evidence="7 8">
    <name type="scientific">Methanosalsum natronophilum</name>
    <dbReference type="NCBI Taxonomy" id="768733"/>
    <lineage>
        <taxon>Archaea</taxon>
        <taxon>Methanobacteriati</taxon>
        <taxon>Methanobacteriota</taxon>
        <taxon>Stenosarchaea group</taxon>
        <taxon>Methanomicrobia</taxon>
        <taxon>Methanosarcinales</taxon>
        <taxon>Methanosarcinaceae</taxon>
        <taxon>Methanosalsum</taxon>
    </lineage>
</organism>
<evidence type="ECO:0000313" key="8">
    <source>
        <dbReference type="Proteomes" id="UP000284763"/>
    </source>
</evidence>
<dbReference type="GO" id="GO:0043190">
    <property type="term" value="C:ATP-binding cassette (ABC) transporter complex"/>
    <property type="evidence" value="ECO:0007669"/>
    <property type="project" value="InterPro"/>
</dbReference>
<evidence type="ECO:0000313" key="7">
    <source>
        <dbReference type="EMBL" id="RQD92927.1"/>
    </source>
</evidence>
<reference evidence="7 8" key="1">
    <citation type="submission" date="2018-08" db="EMBL/GenBank/DDBJ databases">
        <title>The metabolism and importance of syntrophic acetate oxidation coupled to methane or sulfide production in haloalkaline environments.</title>
        <authorList>
            <person name="Timmers P.H.A."/>
            <person name="Vavourakis C.D."/>
            <person name="Sorokin D.Y."/>
            <person name="Sinninghe Damste J.S."/>
            <person name="Muyzer G."/>
            <person name="Stams A.J.M."/>
            <person name="Plugge C.M."/>
        </authorList>
    </citation>
    <scope>NUCLEOTIDE SEQUENCE [LARGE SCALE GENOMIC DNA]</scope>
    <source>
        <strain evidence="7">MSAO_Arc3</strain>
    </source>
</reference>
<protein>
    <submittedName>
        <fullName evidence="7">Metal ABC transporter permease</fullName>
    </submittedName>
</protein>
<accession>A0A424Z4L0</accession>
<feature type="transmembrane region" description="Helical" evidence="6">
    <location>
        <begin position="141"/>
        <end position="159"/>
    </location>
</feature>
<feature type="transmembrane region" description="Helical" evidence="6">
    <location>
        <begin position="99"/>
        <end position="121"/>
    </location>
</feature>
<feature type="transmembrane region" description="Helical" evidence="6">
    <location>
        <begin position="251"/>
        <end position="271"/>
    </location>
</feature>
<comment type="similarity">
    <text evidence="2">Belongs to the ABC-3 integral membrane protein family.</text>
</comment>
<dbReference type="InterPro" id="IPR001626">
    <property type="entry name" value="ABC_TroCD"/>
</dbReference>
<evidence type="ECO:0000256" key="4">
    <source>
        <dbReference type="ARBA" id="ARBA00022989"/>
    </source>
</evidence>
<evidence type="ECO:0000256" key="6">
    <source>
        <dbReference type="SAM" id="Phobius"/>
    </source>
</evidence>
<evidence type="ECO:0000256" key="1">
    <source>
        <dbReference type="ARBA" id="ARBA00004141"/>
    </source>
</evidence>
<comment type="caution">
    <text evidence="7">The sequence shown here is derived from an EMBL/GenBank/DDBJ whole genome shotgun (WGS) entry which is preliminary data.</text>
</comment>
<dbReference type="PANTHER" id="PTHR30477">
    <property type="entry name" value="ABC-TRANSPORTER METAL-BINDING PROTEIN"/>
    <property type="match status" value="1"/>
</dbReference>
<keyword evidence="4 6" id="KW-1133">Transmembrane helix</keyword>
<proteinExistence type="inferred from homology"/>
<name>A0A424Z4L0_9EURY</name>
<gene>
    <name evidence="7" type="ORF">D5R95_00110</name>
</gene>
<dbReference type="AlphaFoldDB" id="A0A424Z4L0"/>
<evidence type="ECO:0000256" key="3">
    <source>
        <dbReference type="ARBA" id="ARBA00022692"/>
    </source>
</evidence>
<sequence>MVFEPLLGDLPQLLRMPFFQMALIGGCLVSIICSIMGLFLVLRQESMIGDSVAHTAFGGIALGLLLGIDPILTAMVISVLALLAISYMRSKGIAQSDSAMAIMLAGGFSLGLIIISIAGGFTVAIMDYLFGSILTITWSDMLLIGILAVVVILVVILLYKELVAITFDERASRMNGIPVSAISIVFNILMGITIVLSIKVVGIILVVALLVLPALTALQFQLSFKNTIIYSIMFGLISMITGIIVSGMMDVAAAGVIVFTGILIFLAVTGYRRYVIPS</sequence>
<feature type="transmembrane region" description="Helical" evidence="6">
    <location>
        <begin position="227"/>
        <end position="245"/>
    </location>
</feature>
<evidence type="ECO:0000256" key="2">
    <source>
        <dbReference type="ARBA" id="ARBA00008034"/>
    </source>
</evidence>
<dbReference type="GO" id="GO:0055085">
    <property type="term" value="P:transmembrane transport"/>
    <property type="evidence" value="ECO:0007669"/>
    <property type="project" value="InterPro"/>
</dbReference>